<dbReference type="EMBL" id="OX459949">
    <property type="protein sequence ID" value="CAI9156073.1"/>
    <property type="molecule type" value="Genomic_DNA"/>
</dbReference>
<sequence length="117" mass="13406">MQKHHSECPSFIVFFHQLMEMMRQSSPHFSPLDQIENGAFCHALCAQRDLPLKLPKGFSLDSQKNRHILSFLFSPHSHTAYHLQGLVPSILGNGIKYRVVHVPKILKGTQRLNAYTQ</sequence>
<reference evidence="1" key="1">
    <citation type="submission" date="2023-04" db="EMBL/GenBank/DDBJ databases">
        <authorList>
            <consortium name="ELIXIR-Norway"/>
        </authorList>
    </citation>
    <scope>NUCLEOTIDE SEQUENCE [LARGE SCALE GENOMIC DNA]</scope>
</reference>
<name>A0ABN8Y3N8_RANTA</name>
<evidence type="ECO:0000313" key="2">
    <source>
        <dbReference type="Proteomes" id="UP001176941"/>
    </source>
</evidence>
<organism evidence="1 2">
    <name type="scientific">Rangifer tarandus platyrhynchus</name>
    <name type="common">Svalbard reindeer</name>
    <dbReference type="NCBI Taxonomy" id="3082113"/>
    <lineage>
        <taxon>Eukaryota</taxon>
        <taxon>Metazoa</taxon>
        <taxon>Chordata</taxon>
        <taxon>Craniata</taxon>
        <taxon>Vertebrata</taxon>
        <taxon>Euteleostomi</taxon>
        <taxon>Mammalia</taxon>
        <taxon>Eutheria</taxon>
        <taxon>Laurasiatheria</taxon>
        <taxon>Artiodactyla</taxon>
        <taxon>Ruminantia</taxon>
        <taxon>Pecora</taxon>
        <taxon>Cervidae</taxon>
        <taxon>Odocoileinae</taxon>
        <taxon>Rangifer</taxon>
    </lineage>
</organism>
<evidence type="ECO:0000313" key="1">
    <source>
        <dbReference type="EMBL" id="CAI9156073.1"/>
    </source>
</evidence>
<keyword evidence="2" id="KW-1185">Reference proteome</keyword>
<gene>
    <name evidence="1" type="ORF">MRATA1EN1_LOCUS5035</name>
</gene>
<accession>A0ABN8Y3N8</accession>
<protein>
    <submittedName>
        <fullName evidence="1">Uncharacterized protein</fullName>
    </submittedName>
</protein>
<dbReference type="Proteomes" id="UP001176941">
    <property type="component" value="Chromosome 13"/>
</dbReference>
<proteinExistence type="predicted"/>